<proteinExistence type="predicted"/>
<comment type="caution">
    <text evidence="1">The sequence shown here is derived from an EMBL/GenBank/DDBJ whole genome shotgun (WGS) entry which is preliminary data.</text>
</comment>
<sequence length="269" mass="28929">MGKSLKGDLKGGGRSQENFELGGKEVVFDVHIIKRSLPNQVENPPKTFSGKFCTSSAVSLLLKPSLEFFPHSSLCAPPETSPPSLGRNASAASAAAALIALALLVTGTGRRHTESAKFKQACWPLSANAATSWARAAISAVGYVPSHILDFLFGSRSSHTHLLEFLRLTPLYTGCRVSLNFFLPARLFGRSDANITSSSEYDVPERLLHCELDPKGFGSEHGLDVSIDESDADACWIVKLIGPGLYESTNDEGIIKESRIGLKPNICKV</sequence>
<gene>
    <name evidence="1" type="ORF">RJ639_016052</name>
</gene>
<evidence type="ECO:0000313" key="2">
    <source>
        <dbReference type="Proteomes" id="UP001188597"/>
    </source>
</evidence>
<protein>
    <submittedName>
        <fullName evidence="1">Uncharacterized protein</fullName>
    </submittedName>
</protein>
<organism evidence="1 2">
    <name type="scientific">Escallonia herrerae</name>
    <dbReference type="NCBI Taxonomy" id="1293975"/>
    <lineage>
        <taxon>Eukaryota</taxon>
        <taxon>Viridiplantae</taxon>
        <taxon>Streptophyta</taxon>
        <taxon>Embryophyta</taxon>
        <taxon>Tracheophyta</taxon>
        <taxon>Spermatophyta</taxon>
        <taxon>Magnoliopsida</taxon>
        <taxon>eudicotyledons</taxon>
        <taxon>Gunneridae</taxon>
        <taxon>Pentapetalae</taxon>
        <taxon>asterids</taxon>
        <taxon>campanulids</taxon>
        <taxon>Escalloniales</taxon>
        <taxon>Escalloniaceae</taxon>
        <taxon>Escallonia</taxon>
    </lineage>
</organism>
<keyword evidence="2" id="KW-1185">Reference proteome</keyword>
<dbReference type="AlphaFoldDB" id="A0AA88VEE2"/>
<accession>A0AA88VEE2</accession>
<name>A0AA88VEE2_9ASTE</name>
<dbReference type="Proteomes" id="UP001188597">
    <property type="component" value="Unassembled WGS sequence"/>
</dbReference>
<evidence type="ECO:0000313" key="1">
    <source>
        <dbReference type="EMBL" id="KAK3005493.1"/>
    </source>
</evidence>
<dbReference type="EMBL" id="JAVXUP010002121">
    <property type="protein sequence ID" value="KAK3005493.1"/>
    <property type="molecule type" value="Genomic_DNA"/>
</dbReference>
<reference evidence="1" key="1">
    <citation type="submission" date="2022-12" db="EMBL/GenBank/DDBJ databases">
        <title>Draft genome assemblies for two species of Escallonia (Escalloniales).</title>
        <authorList>
            <person name="Chanderbali A."/>
            <person name="Dervinis C."/>
            <person name="Anghel I."/>
            <person name="Soltis D."/>
            <person name="Soltis P."/>
            <person name="Zapata F."/>
        </authorList>
    </citation>
    <scope>NUCLEOTIDE SEQUENCE</scope>
    <source>
        <strain evidence="1">UCBG64.0493</strain>
        <tissue evidence="1">Leaf</tissue>
    </source>
</reference>